<dbReference type="OrthoDB" id="9789181at2"/>
<accession>A0A495J995</accession>
<dbReference type="Pfam" id="PF00072">
    <property type="entry name" value="Response_reg"/>
    <property type="match status" value="1"/>
</dbReference>
<dbReference type="InterPro" id="IPR011006">
    <property type="entry name" value="CheY-like_superfamily"/>
</dbReference>
<keyword evidence="1 2" id="KW-0597">Phosphoprotein</keyword>
<dbReference type="SUPFAM" id="SSF52172">
    <property type="entry name" value="CheY-like"/>
    <property type="match status" value="1"/>
</dbReference>
<dbReference type="PANTHER" id="PTHR44591">
    <property type="entry name" value="STRESS RESPONSE REGULATOR PROTEIN 1"/>
    <property type="match status" value="1"/>
</dbReference>
<dbReference type="SMART" id="SM00448">
    <property type="entry name" value="REC"/>
    <property type="match status" value="1"/>
</dbReference>
<dbReference type="PANTHER" id="PTHR44591:SF3">
    <property type="entry name" value="RESPONSE REGULATORY DOMAIN-CONTAINING PROTEIN"/>
    <property type="match status" value="1"/>
</dbReference>
<dbReference type="InterPro" id="IPR001789">
    <property type="entry name" value="Sig_transdc_resp-reg_receiver"/>
</dbReference>
<evidence type="ECO:0000313" key="4">
    <source>
        <dbReference type="EMBL" id="RKR85477.1"/>
    </source>
</evidence>
<feature type="modified residue" description="4-aspartylphosphate" evidence="2">
    <location>
        <position position="53"/>
    </location>
</feature>
<dbReference type="AlphaFoldDB" id="A0A495J995"/>
<reference evidence="4 5" key="1">
    <citation type="submission" date="2018-10" db="EMBL/GenBank/DDBJ databases">
        <title>Genomic Encyclopedia of Archaeal and Bacterial Type Strains, Phase II (KMG-II): from individual species to whole genera.</title>
        <authorList>
            <person name="Goeker M."/>
        </authorList>
    </citation>
    <scope>NUCLEOTIDE SEQUENCE [LARGE SCALE GENOMIC DNA]</scope>
    <source>
        <strain evidence="4 5">DSM 18602</strain>
    </source>
</reference>
<gene>
    <name evidence="4" type="ORF">BDD43_5748</name>
</gene>
<dbReference type="CDD" id="cd00156">
    <property type="entry name" value="REC"/>
    <property type="match status" value="1"/>
</dbReference>
<evidence type="ECO:0000259" key="3">
    <source>
        <dbReference type="PROSITE" id="PS50110"/>
    </source>
</evidence>
<dbReference type="GO" id="GO:0000160">
    <property type="term" value="P:phosphorelay signal transduction system"/>
    <property type="evidence" value="ECO:0007669"/>
    <property type="project" value="InterPro"/>
</dbReference>
<evidence type="ECO:0000313" key="5">
    <source>
        <dbReference type="Proteomes" id="UP000268007"/>
    </source>
</evidence>
<dbReference type="PROSITE" id="PS50110">
    <property type="entry name" value="RESPONSE_REGULATORY"/>
    <property type="match status" value="1"/>
</dbReference>
<dbReference type="EMBL" id="RBKU01000001">
    <property type="protein sequence ID" value="RKR85477.1"/>
    <property type="molecule type" value="Genomic_DNA"/>
</dbReference>
<feature type="domain" description="Response regulatory" evidence="3">
    <location>
        <begin position="4"/>
        <end position="120"/>
    </location>
</feature>
<keyword evidence="5" id="KW-1185">Reference proteome</keyword>
<sequence>MKTQILIVDDDYSILKLLNFILSKDYDLIIKNSGLEALSWLEEGNDPGLVISDLQMPYIDGLTFVRNLKISGYYKDTPIIVLSGADDLEELVKEMPFRIDAFLHKPFNPTSLKTAITKVLTIYDEQEYTNQLG</sequence>
<protein>
    <submittedName>
        <fullName evidence="4">Response regulator receiver domain-containing protein</fullName>
    </submittedName>
</protein>
<comment type="caution">
    <text evidence="4">The sequence shown here is derived from an EMBL/GenBank/DDBJ whole genome shotgun (WGS) entry which is preliminary data.</text>
</comment>
<proteinExistence type="predicted"/>
<dbReference type="Gene3D" id="3.40.50.2300">
    <property type="match status" value="1"/>
</dbReference>
<dbReference type="Proteomes" id="UP000268007">
    <property type="component" value="Unassembled WGS sequence"/>
</dbReference>
<evidence type="ECO:0000256" key="2">
    <source>
        <dbReference type="PROSITE-ProRule" id="PRU00169"/>
    </source>
</evidence>
<dbReference type="RefSeq" id="WP_121201523.1">
    <property type="nucleotide sequence ID" value="NZ_RBKU01000001.1"/>
</dbReference>
<dbReference type="InterPro" id="IPR050595">
    <property type="entry name" value="Bact_response_regulator"/>
</dbReference>
<name>A0A495J995_9SPHI</name>
<organism evidence="4 5">
    <name type="scientific">Mucilaginibacter gracilis</name>
    <dbReference type="NCBI Taxonomy" id="423350"/>
    <lineage>
        <taxon>Bacteria</taxon>
        <taxon>Pseudomonadati</taxon>
        <taxon>Bacteroidota</taxon>
        <taxon>Sphingobacteriia</taxon>
        <taxon>Sphingobacteriales</taxon>
        <taxon>Sphingobacteriaceae</taxon>
        <taxon>Mucilaginibacter</taxon>
    </lineage>
</organism>
<evidence type="ECO:0000256" key="1">
    <source>
        <dbReference type="ARBA" id="ARBA00022553"/>
    </source>
</evidence>